<organism evidence="3 4">
    <name type="scientific">Spirodela intermedia</name>
    <name type="common">Intermediate duckweed</name>
    <dbReference type="NCBI Taxonomy" id="51605"/>
    <lineage>
        <taxon>Eukaryota</taxon>
        <taxon>Viridiplantae</taxon>
        <taxon>Streptophyta</taxon>
        <taxon>Embryophyta</taxon>
        <taxon>Tracheophyta</taxon>
        <taxon>Spermatophyta</taxon>
        <taxon>Magnoliopsida</taxon>
        <taxon>Liliopsida</taxon>
        <taxon>Araceae</taxon>
        <taxon>Lemnoideae</taxon>
        <taxon>Spirodela</taxon>
    </lineage>
</organism>
<sequence>MRGSRHWGSVKQVTRSNFAEALQQIREHIRDADFIAVSSQKTGAAFPSSSSSASISPFPAAAAADASGHPWWHRVSPIDSLQTAYLKAKVAAERFEVLQFAICPFRLQGSKVVAYPYNFHLFPRDELNVGMPSYSFSCQTSFLSSMAREGFDFNLCIYDGLSYLSRVQESMAKHRNPVPKLHSITSMGTSVADTVFMERVKLRIEQWRNACRNSNPNEDALVRSLRKLMRGGDAYGSRPCLNIDVCNHRQVQLVAQVLRQSFGNLVPLITPDKGGELNVVKVVLTSSEEDRNLLLNEIQFLEEENEKKFRGFREVIDMISSSQKPVITYNALNDFTFIHSKFIGPLPSNMAEFMCSLRLVFPNIVDVNYLLREINPLRKANNIPAAMSYLRRQFFVPIEMEIPEQANNNTGKKHGHMALRITNLFAKLSLILKISPLDSRVTEKPGFISIENYANVFPPFCTVLRENEEEDVDDSTDDVRKVVTSNIVFLWGFGNVGSSGELKDRLRGSHAAFSEDFELAMVDKSCAVVVFWNPHSSQTLLRDIASGSSLGGPLSEMISDGLRVVGYVAYKKVCGIGLWETDLADSLEKSSFESDHNYHLDGGKETSEIYWNNELIINLNDL</sequence>
<dbReference type="PANTHER" id="PTHR15092:SF42">
    <property type="entry name" value="POLY(A)-SPECIFIC RIBONUCLEASE PARN-LIKE"/>
    <property type="match status" value="1"/>
</dbReference>
<evidence type="ECO:0000313" key="3">
    <source>
        <dbReference type="EMBL" id="CAA7396132.1"/>
    </source>
</evidence>
<comment type="similarity">
    <text evidence="2">Belongs to the CAF1 family.</text>
</comment>
<reference evidence="3" key="1">
    <citation type="submission" date="2020-02" db="EMBL/GenBank/DDBJ databases">
        <authorList>
            <person name="Scholz U."/>
            <person name="Mascher M."/>
            <person name="Fiebig A."/>
        </authorList>
    </citation>
    <scope>NUCLEOTIDE SEQUENCE</scope>
</reference>
<dbReference type="InterPro" id="IPR006941">
    <property type="entry name" value="RNase_CAF1"/>
</dbReference>
<evidence type="ECO:0000256" key="2">
    <source>
        <dbReference type="ARBA" id="ARBA00008372"/>
    </source>
</evidence>
<dbReference type="AlphaFoldDB" id="A0A7I8KF22"/>
<dbReference type="InterPro" id="IPR051181">
    <property type="entry name" value="CAF1_poly(A)_ribonucleases"/>
</dbReference>
<dbReference type="InterPro" id="IPR036397">
    <property type="entry name" value="RNaseH_sf"/>
</dbReference>
<dbReference type="GO" id="GO:0000175">
    <property type="term" value="F:3'-5'-RNA exonuclease activity"/>
    <property type="evidence" value="ECO:0007669"/>
    <property type="project" value="TreeGrafter"/>
</dbReference>
<dbReference type="Pfam" id="PF04857">
    <property type="entry name" value="CAF1"/>
    <property type="match status" value="1"/>
</dbReference>
<dbReference type="OrthoDB" id="1432093at2759"/>
<keyword evidence="4" id="KW-1185">Reference proteome</keyword>
<gene>
    <name evidence="3" type="ORF">SI8410_05006795</name>
</gene>
<dbReference type="InterPro" id="IPR012337">
    <property type="entry name" value="RNaseH-like_sf"/>
</dbReference>
<dbReference type="PANTHER" id="PTHR15092">
    <property type="entry name" value="POLY A -SPECIFIC RIBONUCLEASE/TARGET OF EGR1, MEMBER 1"/>
    <property type="match status" value="1"/>
</dbReference>
<protein>
    <submittedName>
        <fullName evidence="3">Uncharacterized protein</fullName>
    </submittedName>
</protein>
<dbReference type="EMBL" id="LR746268">
    <property type="protein sequence ID" value="CAA7396132.1"/>
    <property type="molecule type" value="Genomic_DNA"/>
</dbReference>
<dbReference type="Proteomes" id="UP000663760">
    <property type="component" value="Chromosome 5"/>
</dbReference>
<dbReference type="GO" id="GO:0003723">
    <property type="term" value="F:RNA binding"/>
    <property type="evidence" value="ECO:0007669"/>
    <property type="project" value="TreeGrafter"/>
</dbReference>
<evidence type="ECO:0000313" key="4">
    <source>
        <dbReference type="Proteomes" id="UP000663760"/>
    </source>
</evidence>
<comment type="cofactor">
    <cofactor evidence="1">
        <name>a divalent metal cation</name>
        <dbReference type="ChEBI" id="CHEBI:60240"/>
    </cofactor>
</comment>
<dbReference type="Gene3D" id="3.30.420.10">
    <property type="entry name" value="Ribonuclease H-like superfamily/Ribonuclease H"/>
    <property type="match status" value="2"/>
</dbReference>
<proteinExistence type="inferred from homology"/>
<dbReference type="SUPFAM" id="SSF53098">
    <property type="entry name" value="Ribonuclease H-like"/>
    <property type="match status" value="1"/>
</dbReference>
<evidence type="ECO:0000256" key="1">
    <source>
        <dbReference type="ARBA" id="ARBA00001968"/>
    </source>
</evidence>
<name>A0A7I8KF22_SPIIN</name>
<accession>A0A7I8KF22</accession>